<dbReference type="GO" id="GO:0005886">
    <property type="term" value="C:plasma membrane"/>
    <property type="evidence" value="ECO:0007669"/>
    <property type="project" value="UniProtKB-SubCell"/>
</dbReference>
<dbReference type="EMBL" id="JTHP01000012">
    <property type="protein sequence ID" value="KJD46059.1"/>
    <property type="molecule type" value="Genomic_DNA"/>
</dbReference>
<keyword evidence="5" id="KW-0125">Carotenoid biosynthesis</keyword>
<accession>A0A0D7X485</accession>
<keyword evidence="2" id="KW-1003">Cell membrane</keyword>
<evidence type="ECO:0000259" key="12">
    <source>
        <dbReference type="Pfam" id="PF00535"/>
    </source>
</evidence>
<keyword evidence="14" id="KW-1185">Reference proteome</keyword>
<dbReference type="GO" id="GO:0016117">
    <property type="term" value="P:carotenoid biosynthetic process"/>
    <property type="evidence" value="ECO:0007669"/>
    <property type="project" value="UniProtKB-KW"/>
</dbReference>
<proteinExistence type="inferred from homology"/>
<evidence type="ECO:0000313" key="13">
    <source>
        <dbReference type="EMBL" id="KJD46059.1"/>
    </source>
</evidence>
<name>A0A0D7X485_9BACL</name>
<evidence type="ECO:0000256" key="2">
    <source>
        <dbReference type="ARBA" id="ARBA00022475"/>
    </source>
</evidence>
<comment type="function">
    <text evidence="7">Catalyzes the glycosylation of 4,4'-diaponeurosporenoate, i.e. the esterification of glucose at the C1'' position with the carboxyl group of 4,4'-diaponeurosporenic acid, to form glycosyl-4,4'-diaponeurosporenoate. This is a step in the biosynthesis of staphyloxanthin, an orange pigment present in most staphylococci strains.</text>
</comment>
<dbReference type="AlphaFoldDB" id="A0A0D7X485"/>
<dbReference type="Gene3D" id="3.90.550.10">
    <property type="entry name" value="Spore Coat Polysaccharide Biosynthesis Protein SpsA, Chain A"/>
    <property type="match status" value="1"/>
</dbReference>
<comment type="similarity">
    <text evidence="9">Belongs to the glycosyltransferase 2 family. CrtQ subfamily.</text>
</comment>
<evidence type="ECO:0000256" key="5">
    <source>
        <dbReference type="ARBA" id="ARBA00022746"/>
    </source>
</evidence>
<sequence length="312" mass="33744">MRKQARFGFKANRRRHSNAHDPYPKVWLPVRTPSVHITPTPVTRRGPGTEAEVQTGEERPPGSSSAGKLLVSVIIPAMNEQKTIGAVVREARHVHPHTEVIVVENGSSDRTAKAAKAAGARVLSFPQPLGHDIGRRIGAEAASGQVLLFLDGDIVIPCVRLKPFIQAVCAGADVALNDYHGPVDRTSVHPVVEAKHVLNILSNRADLGGASMTGIPHAISRKALNKIGLKPLEKPPLFQAMTITSGLRVVTVRGIAVGKVNATRKKMNGRDPLVDVVVQDHLDAIAWLTSHLGTRAGYTDLKRKRIRNEVRP</sequence>
<evidence type="ECO:0000256" key="4">
    <source>
        <dbReference type="ARBA" id="ARBA00022679"/>
    </source>
</evidence>
<comment type="caution">
    <text evidence="13">The sequence shown here is derived from an EMBL/GenBank/DDBJ whole genome shotgun (WGS) entry which is preliminary data.</text>
</comment>
<keyword evidence="3" id="KW-0328">Glycosyltransferase</keyword>
<dbReference type="InterPro" id="IPR001173">
    <property type="entry name" value="Glyco_trans_2-like"/>
</dbReference>
<reference evidence="13 14" key="1">
    <citation type="submission" date="2014-11" db="EMBL/GenBank/DDBJ databases">
        <title>Draft Genome Sequences of Paenibacillus polymyxa NRRL B-30509 and Paenibacillus terrae NRRL B-30644, Strains from a Poultry Environment that Produce Tridecaptin A and Paenicidins.</title>
        <authorList>
            <person name="van Belkum M.J."/>
            <person name="Lohans C.T."/>
            <person name="Vederas J.C."/>
        </authorList>
    </citation>
    <scope>NUCLEOTIDE SEQUENCE [LARGE SCALE GENOMIC DNA]</scope>
    <source>
        <strain evidence="13 14">NRRL B-30644</strain>
    </source>
</reference>
<evidence type="ECO:0000256" key="9">
    <source>
        <dbReference type="ARBA" id="ARBA00038120"/>
    </source>
</evidence>
<dbReference type="Pfam" id="PF00535">
    <property type="entry name" value="Glycos_transf_2"/>
    <property type="match status" value="1"/>
</dbReference>
<feature type="compositionally biased region" description="Basic residues" evidence="11">
    <location>
        <begin position="1"/>
        <end position="17"/>
    </location>
</feature>
<feature type="region of interest" description="Disordered" evidence="11">
    <location>
        <begin position="1"/>
        <end position="66"/>
    </location>
</feature>
<dbReference type="InterPro" id="IPR029044">
    <property type="entry name" value="Nucleotide-diphossugar_trans"/>
</dbReference>
<comment type="subcellular location">
    <subcellularLocation>
        <location evidence="1">Cell membrane</location>
    </subcellularLocation>
</comment>
<evidence type="ECO:0000313" key="14">
    <source>
        <dbReference type="Proteomes" id="UP000032534"/>
    </source>
</evidence>
<dbReference type="Proteomes" id="UP000032534">
    <property type="component" value="Unassembled WGS sequence"/>
</dbReference>
<keyword evidence="6" id="KW-0472">Membrane</keyword>
<evidence type="ECO:0000256" key="7">
    <source>
        <dbReference type="ARBA" id="ARBA00037281"/>
    </source>
</evidence>
<dbReference type="PATRIC" id="fig|159743.3.peg.1922"/>
<feature type="compositionally biased region" description="Low complexity" evidence="11">
    <location>
        <begin position="38"/>
        <end position="49"/>
    </location>
</feature>
<evidence type="ECO:0000256" key="11">
    <source>
        <dbReference type="SAM" id="MobiDB-lite"/>
    </source>
</evidence>
<dbReference type="RefSeq" id="WP_044645772.1">
    <property type="nucleotide sequence ID" value="NZ_JTHP01000012.1"/>
</dbReference>
<dbReference type="GO" id="GO:0016757">
    <property type="term" value="F:glycosyltransferase activity"/>
    <property type="evidence" value="ECO:0007669"/>
    <property type="project" value="UniProtKB-KW"/>
</dbReference>
<organism evidence="13 14">
    <name type="scientific">Paenibacillus terrae</name>
    <dbReference type="NCBI Taxonomy" id="159743"/>
    <lineage>
        <taxon>Bacteria</taxon>
        <taxon>Bacillati</taxon>
        <taxon>Bacillota</taxon>
        <taxon>Bacilli</taxon>
        <taxon>Bacillales</taxon>
        <taxon>Paenibacillaceae</taxon>
        <taxon>Paenibacillus</taxon>
    </lineage>
</organism>
<evidence type="ECO:0000256" key="1">
    <source>
        <dbReference type="ARBA" id="ARBA00004236"/>
    </source>
</evidence>
<dbReference type="PANTHER" id="PTHR43646">
    <property type="entry name" value="GLYCOSYLTRANSFERASE"/>
    <property type="match status" value="1"/>
</dbReference>
<dbReference type="OrthoDB" id="2902148at2"/>
<keyword evidence="4 13" id="KW-0808">Transferase</keyword>
<evidence type="ECO:0000256" key="10">
    <source>
        <dbReference type="ARBA" id="ARBA00040345"/>
    </source>
</evidence>
<evidence type="ECO:0000256" key="3">
    <source>
        <dbReference type="ARBA" id="ARBA00022676"/>
    </source>
</evidence>
<evidence type="ECO:0000256" key="8">
    <source>
        <dbReference type="ARBA" id="ARBA00037904"/>
    </source>
</evidence>
<feature type="domain" description="Glycosyltransferase 2-like" evidence="12">
    <location>
        <begin position="72"/>
        <end position="176"/>
    </location>
</feature>
<gene>
    <name evidence="13" type="ORF">QD47_08775</name>
</gene>
<protein>
    <recommendedName>
        <fullName evidence="10">4,4'-diaponeurosporenoate glycosyltransferase</fullName>
    </recommendedName>
</protein>
<evidence type="ECO:0000256" key="6">
    <source>
        <dbReference type="ARBA" id="ARBA00023136"/>
    </source>
</evidence>
<dbReference type="PANTHER" id="PTHR43646:SF2">
    <property type="entry name" value="GLYCOSYLTRANSFERASE 2-LIKE DOMAIN-CONTAINING PROTEIN"/>
    <property type="match status" value="1"/>
</dbReference>
<comment type="pathway">
    <text evidence="8">Carotenoid biosynthesis; staphyloxanthin biosynthesis; staphyloxanthin from farnesyl diphosphate: step 4/5.</text>
</comment>
<dbReference type="SUPFAM" id="SSF53448">
    <property type="entry name" value="Nucleotide-diphospho-sugar transferases"/>
    <property type="match status" value="1"/>
</dbReference>